<dbReference type="Proteomes" id="UP000595224">
    <property type="component" value="Chromosome"/>
</dbReference>
<evidence type="ECO:0000256" key="6">
    <source>
        <dbReference type="ARBA" id="ARBA00049534"/>
    </source>
</evidence>
<dbReference type="CDD" id="cd01749">
    <property type="entry name" value="GATase1_PB"/>
    <property type="match status" value="1"/>
</dbReference>
<comment type="function">
    <text evidence="7 9">Catalyzes the hydrolysis of glutamine to glutamate and ammonia as part of the biosynthesis of pyridoxal 5'-phosphate. The resulting ammonia molecule is channeled to the active site of PdxS.</text>
</comment>
<dbReference type="GO" id="GO:1903600">
    <property type="term" value="C:glutaminase complex"/>
    <property type="evidence" value="ECO:0007669"/>
    <property type="project" value="TreeGrafter"/>
</dbReference>
<name>A0A7T3V4K9_9SPIR</name>
<dbReference type="EC" id="3.5.1.2" evidence="9"/>
<feature type="binding site" evidence="9 11">
    <location>
        <begin position="47"/>
        <end position="49"/>
    </location>
    <ligand>
        <name>L-glutamine</name>
        <dbReference type="ChEBI" id="CHEBI:58359"/>
    </ligand>
</feature>
<evidence type="ECO:0000256" key="10">
    <source>
        <dbReference type="PIRSR" id="PIRSR005639-1"/>
    </source>
</evidence>
<dbReference type="AlphaFoldDB" id="A0A7T3V4K9"/>
<dbReference type="HAMAP" id="MF_01615">
    <property type="entry name" value="PdxT"/>
    <property type="match status" value="1"/>
</dbReference>
<comment type="subunit">
    <text evidence="8 9">In the presence of PdxS, forms a dodecamer of heterodimers. Only shows activity in the heterodimer.</text>
</comment>
<accession>A0A7T3V4K9</accession>
<keyword evidence="3 9" id="KW-0315">Glutamine amidotransferase</keyword>
<dbReference type="GO" id="GO:0005829">
    <property type="term" value="C:cytosol"/>
    <property type="evidence" value="ECO:0007669"/>
    <property type="project" value="TreeGrafter"/>
</dbReference>
<dbReference type="GO" id="GO:0008614">
    <property type="term" value="P:pyridoxine metabolic process"/>
    <property type="evidence" value="ECO:0007669"/>
    <property type="project" value="TreeGrafter"/>
</dbReference>
<dbReference type="Pfam" id="PF01174">
    <property type="entry name" value="SNO"/>
    <property type="match status" value="1"/>
</dbReference>
<dbReference type="EMBL" id="CP064936">
    <property type="protein sequence ID" value="QQA00747.1"/>
    <property type="molecule type" value="Genomic_DNA"/>
</dbReference>
<dbReference type="NCBIfam" id="TIGR03800">
    <property type="entry name" value="PLP_synth_Pdx2"/>
    <property type="match status" value="1"/>
</dbReference>
<dbReference type="FunFam" id="3.40.50.880:FF:000010">
    <property type="entry name" value="uncharacterized protein LOC100176842 isoform X2"/>
    <property type="match status" value="1"/>
</dbReference>
<dbReference type="SUPFAM" id="SSF52317">
    <property type="entry name" value="Class I glutamine amidotransferase-like"/>
    <property type="match status" value="1"/>
</dbReference>
<dbReference type="KEGG" id="tper:IWA51_10885"/>
<dbReference type="EC" id="4.3.3.6" evidence="9"/>
<evidence type="ECO:0000313" key="12">
    <source>
        <dbReference type="EMBL" id="QQA00747.1"/>
    </source>
</evidence>
<feature type="active site" description="Charge relay system" evidence="9 10">
    <location>
        <position position="168"/>
    </location>
</feature>
<dbReference type="UniPathway" id="UPA00245"/>
<dbReference type="Gene3D" id="3.40.50.880">
    <property type="match status" value="1"/>
</dbReference>
<gene>
    <name evidence="9 12" type="primary">pdxT</name>
    <name evidence="12" type="ORF">IWA51_10885</name>
</gene>
<dbReference type="PANTHER" id="PTHR31559">
    <property type="entry name" value="PYRIDOXAL 5'-PHOSPHATE SYNTHASE SUBUNIT SNO"/>
    <property type="match status" value="1"/>
</dbReference>
<dbReference type="GO" id="GO:0004359">
    <property type="term" value="F:glutaminase activity"/>
    <property type="evidence" value="ECO:0007669"/>
    <property type="project" value="UniProtKB-UniRule"/>
</dbReference>
<comment type="similarity">
    <text evidence="9">Belongs to the glutaminase PdxT/SNO family.</text>
</comment>
<evidence type="ECO:0000313" key="13">
    <source>
        <dbReference type="Proteomes" id="UP000595224"/>
    </source>
</evidence>
<dbReference type="PIRSF" id="PIRSF005639">
    <property type="entry name" value="Glut_amidoT_SNO"/>
    <property type="match status" value="1"/>
</dbReference>
<dbReference type="GO" id="GO:0036381">
    <property type="term" value="F:pyridoxal 5'-phosphate synthase (glutamine hydrolysing) activity"/>
    <property type="evidence" value="ECO:0007669"/>
    <property type="project" value="UniProtKB-UniRule"/>
</dbReference>
<dbReference type="PROSITE" id="PS51130">
    <property type="entry name" value="PDXT_SNO_2"/>
    <property type="match status" value="1"/>
</dbReference>
<reference evidence="12 13" key="1">
    <citation type="submission" date="2020-11" db="EMBL/GenBank/DDBJ databases">
        <title>Treponema Peruensis nv. sp., first commensal Treponema isolated from human feces.</title>
        <authorList>
            <person name="Belkhou C."/>
            <person name="Raes J."/>
        </authorList>
    </citation>
    <scope>NUCLEOTIDE SEQUENCE [LARGE SCALE GENOMIC DNA]</scope>
    <source>
        <strain evidence="12 13">RCC2812</strain>
    </source>
</reference>
<dbReference type="GO" id="GO:0006543">
    <property type="term" value="P:L-glutamine catabolic process"/>
    <property type="evidence" value="ECO:0007669"/>
    <property type="project" value="UniProtKB-UniRule"/>
</dbReference>
<comment type="pathway">
    <text evidence="9">Cofactor biosynthesis; pyridoxal 5'-phosphate biosynthesis.</text>
</comment>
<evidence type="ECO:0000256" key="8">
    <source>
        <dbReference type="ARBA" id="ARBA00064749"/>
    </source>
</evidence>
<evidence type="ECO:0000256" key="5">
    <source>
        <dbReference type="ARBA" id="ARBA00047992"/>
    </source>
</evidence>
<feature type="active site" description="Nucleophile" evidence="9 10">
    <location>
        <position position="79"/>
    </location>
</feature>
<dbReference type="InterPro" id="IPR029062">
    <property type="entry name" value="Class_I_gatase-like"/>
</dbReference>
<dbReference type="PANTHER" id="PTHR31559:SF0">
    <property type="entry name" value="PYRIDOXAL 5'-PHOSPHATE SYNTHASE SUBUNIT SNO1-RELATED"/>
    <property type="match status" value="1"/>
</dbReference>
<feature type="binding site" evidence="9 11">
    <location>
        <begin position="132"/>
        <end position="133"/>
    </location>
    <ligand>
        <name>L-glutamine</name>
        <dbReference type="ChEBI" id="CHEBI:58359"/>
    </ligand>
</feature>
<keyword evidence="2 9" id="KW-0663">Pyridoxal phosphate</keyword>
<evidence type="ECO:0000256" key="1">
    <source>
        <dbReference type="ARBA" id="ARBA00022801"/>
    </source>
</evidence>
<organism evidence="12 13">
    <name type="scientific">Treponema peruense</name>
    <dbReference type="NCBI Taxonomy" id="2787628"/>
    <lineage>
        <taxon>Bacteria</taxon>
        <taxon>Pseudomonadati</taxon>
        <taxon>Spirochaetota</taxon>
        <taxon>Spirochaetia</taxon>
        <taxon>Spirochaetales</taxon>
        <taxon>Treponemataceae</taxon>
        <taxon>Treponema</taxon>
    </lineage>
</organism>
<dbReference type="InterPro" id="IPR002161">
    <property type="entry name" value="PdxT/SNO"/>
</dbReference>
<evidence type="ECO:0000256" key="7">
    <source>
        <dbReference type="ARBA" id="ARBA00054599"/>
    </source>
</evidence>
<dbReference type="GO" id="GO:0042823">
    <property type="term" value="P:pyridoxal phosphate biosynthetic process"/>
    <property type="evidence" value="ECO:0007669"/>
    <property type="project" value="UniProtKB-UniRule"/>
</dbReference>
<evidence type="ECO:0000256" key="9">
    <source>
        <dbReference type="HAMAP-Rule" id="MF_01615"/>
    </source>
</evidence>
<dbReference type="PROSITE" id="PS51273">
    <property type="entry name" value="GATASE_TYPE_1"/>
    <property type="match status" value="1"/>
</dbReference>
<comment type="catalytic activity">
    <reaction evidence="5 9">
        <text>aldehydo-D-ribose 5-phosphate + D-glyceraldehyde 3-phosphate + L-glutamine = pyridoxal 5'-phosphate + L-glutamate + phosphate + 3 H2O + H(+)</text>
        <dbReference type="Rhea" id="RHEA:31507"/>
        <dbReference type="ChEBI" id="CHEBI:15377"/>
        <dbReference type="ChEBI" id="CHEBI:15378"/>
        <dbReference type="ChEBI" id="CHEBI:29985"/>
        <dbReference type="ChEBI" id="CHEBI:43474"/>
        <dbReference type="ChEBI" id="CHEBI:58273"/>
        <dbReference type="ChEBI" id="CHEBI:58359"/>
        <dbReference type="ChEBI" id="CHEBI:59776"/>
        <dbReference type="ChEBI" id="CHEBI:597326"/>
        <dbReference type="EC" id="4.3.3.6"/>
    </reaction>
</comment>
<evidence type="ECO:0000256" key="2">
    <source>
        <dbReference type="ARBA" id="ARBA00022898"/>
    </source>
</evidence>
<protein>
    <recommendedName>
        <fullName evidence="9">Pyridoxal 5'-phosphate synthase subunit PdxT</fullName>
        <ecNumber evidence="9">4.3.3.6</ecNumber>
    </recommendedName>
    <alternativeName>
        <fullName evidence="9">Pdx2</fullName>
    </alternativeName>
    <alternativeName>
        <fullName evidence="9">Pyridoxal 5'-phosphate synthase glutaminase subunit</fullName>
        <ecNumber evidence="9">3.5.1.2</ecNumber>
    </alternativeName>
</protein>
<evidence type="ECO:0000256" key="11">
    <source>
        <dbReference type="PIRSR" id="PIRSR005639-2"/>
    </source>
</evidence>
<keyword evidence="13" id="KW-1185">Reference proteome</keyword>
<feature type="active site" description="Charge relay system" evidence="9 10">
    <location>
        <position position="170"/>
    </location>
</feature>
<dbReference type="RefSeq" id="WP_198442437.1">
    <property type="nucleotide sequence ID" value="NZ_CBCSHE010000008.1"/>
</dbReference>
<evidence type="ECO:0000256" key="4">
    <source>
        <dbReference type="ARBA" id="ARBA00023239"/>
    </source>
</evidence>
<comment type="catalytic activity">
    <reaction evidence="6 9">
        <text>L-glutamine + H2O = L-glutamate + NH4(+)</text>
        <dbReference type="Rhea" id="RHEA:15889"/>
        <dbReference type="ChEBI" id="CHEBI:15377"/>
        <dbReference type="ChEBI" id="CHEBI:28938"/>
        <dbReference type="ChEBI" id="CHEBI:29985"/>
        <dbReference type="ChEBI" id="CHEBI:58359"/>
        <dbReference type="EC" id="3.5.1.2"/>
    </reaction>
</comment>
<proteinExistence type="inferred from homology"/>
<feature type="binding site" evidence="9 11">
    <location>
        <position position="105"/>
    </location>
    <ligand>
        <name>L-glutamine</name>
        <dbReference type="ChEBI" id="CHEBI:58359"/>
    </ligand>
</feature>
<keyword evidence="4 9" id="KW-0456">Lyase</keyword>
<evidence type="ECO:0000256" key="3">
    <source>
        <dbReference type="ARBA" id="ARBA00022962"/>
    </source>
</evidence>
<sequence length="184" mass="20334">MRVAVLALQGAFIEHEAVCKRLGTECIELREKSDLDKNFDYLILPGGESTVQGKLLRELDMFEGLKKRIQDGMPVLATCAGLILLAQHSDDGRTNFATLPVSVKRNAYGRQLGSFYTSGDFAGIGNVPMTFIRAPAIESVSPDVQILARHENTIVAVKYKNQLAMAFHPELGGDDRIHKMFLEI</sequence>
<keyword evidence="1 9" id="KW-0378">Hydrolase</keyword>